<reference evidence="17 18" key="1">
    <citation type="submission" date="2021-06" db="EMBL/GenBank/DDBJ databases">
        <title>Caerostris darwini draft genome.</title>
        <authorList>
            <person name="Kono N."/>
            <person name="Arakawa K."/>
        </authorList>
    </citation>
    <scope>NUCLEOTIDE SEQUENCE [LARGE SCALE GENOMIC DNA]</scope>
</reference>
<comment type="cofactor">
    <cofactor evidence="2">
        <name>Ca(2+)</name>
        <dbReference type="ChEBI" id="CHEBI:29108"/>
    </cofactor>
</comment>
<gene>
    <name evidence="17" type="ORF">CDAR_622581</name>
</gene>
<dbReference type="GO" id="GO:0004623">
    <property type="term" value="F:phospholipase A2 activity"/>
    <property type="evidence" value="ECO:0007669"/>
    <property type="project" value="UniProtKB-EC"/>
</dbReference>
<organism evidence="17 18">
    <name type="scientific">Caerostris darwini</name>
    <dbReference type="NCBI Taxonomy" id="1538125"/>
    <lineage>
        <taxon>Eukaryota</taxon>
        <taxon>Metazoa</taxon>
        <taxon>Ecdysozoa</taxon>
        <taxon>Arthropoda</taxon>
        <taxon>Chelicerata</taxon>
        <taxon>Arachnida</taxon>
        <taxon>Araneae</taxon>
        <taxon>Araneomorphae</taxon>
        <taxon>Entelegynae</taxon>
        <taxon>Araneoidea</taxon>
        <taxon>Araneidae</taxon>
        <taxon>Caerostris</taxon>
    </lineage>
</organism>
<keyword evidence="10" id="KW-0106">Calcium</keyword>
<dbReference type="InterPro" id="IPR033113">
    <property type="entry name" value="PLA2_histidine"/>
</dbReference>
<evidence type="ECO:0000256" key="11">
    <source>
        <dbReference type="ARBA" id="ARBA00022963"/>
    </source>
</evidence>
<keyword evidence="14" id="KW-1015">Disulfide bond</keyword>
<dbReference type="AlphaFoldDB" id="A0AAV4WBH9"/>
<dbReference type="InterPro" id="IPR036444">
    <property type="entry name" value="PLipase_A2_dom_sf"/>
</dbReference>
<evidence type="ECO:0000256" key="4">
    <source>
        <dbReference type="ARBA" id="ARBA00009659"/>
    </source>
</evidence>
<keyword evidence="18" id="KW-1185">Reference proteome</keyword>
<evidence type="ECO:0000256" key="3">
    <source>
        <dbReference type="ARBA" id="ARBA00004613"/>
    </source>
</evidence>
<evidence type="ECO:0000256" key="5">
    <source>
        <dbReference type="ARBA" id="ARBA00013278"/>
    </source>
</evidence>
<keyword evidence="7" id="KW-0964">Secreted</keyword>
<dbReference type="GO" id="GO:0016042">
    <property type="term" value="P:lipid catabolic process"/>
    <property type="evidence" value="ECO:0007669"/>
    <property type="project" value="UniProtKB-KW"/>
</dbReference>
<comment type="catalytic activity">
    <reaction evidence="1">
        <text>a 1,2-diacyl-sn-glycero-3-phosphocholine + H2O = a 1-acyl-sn-glycero-3-phosphocholine + a fatty acid + H(+)</text>
        <dbReference type="Rhea" id="RHEA:15801"/>
        <dbReference type="ChEBI" id="CHEBI:15377"/>
        <dbReference type="ChEBI" id="CHEBI:15378"/>
        <dbReference type="ChEBI" id="CHEBI:28868"/>
        <dbReference type="ChEBI" id="CHEBI:57643"/>
        <dbReference type="ChEBI" id="CHEBI:58168"/>
        <dbReference type="EC" id="3.1.1.4"/>
    </reaction>
</comment>
<evidence type="ECO:0000256" key="8">
    <source>
        <dbReference type="ARBA" id="ARBA00022723"/>
    </source>
</evidence>
<comment type="similarity">
    <text evidence="4">Belongs to the phospholipase A2 family. Group III subfamily.</text>
</comment>
<evidence type="ECO:0000256" key="2">
    <source>
        <dbReference type="ARBA" id="ARBA00001913"/>
    </source>
</evidence>
<dbReference type="PANTHER" id="PTHR12253">
    <property type="entry name" value="RH14732P"/>
    <property type="match status" value="1"/>
</dbReference>
<evidence type="ECO:0000256" key="13">
    <source>
        <dbReference type="ARBA" id="ARBA00023145"/>
    </source>
</evidence>
<keyword evidence="11" id="KW-0442">Lipid degradation</keyword>
<feature type="domain" description="Phospholipase A2-like central" evidence="16">
    <location>
        <begin position="196"/>
        <end position="289"/>
    </location>
</feature>
<dbReference type="Gene3D" id="1.20.90.10">
    <property type="entry name" value="Phospholipase A2 domain"/>
    <property type="match status" value="1"/>
</dbReference>
<dbReference type="FunFam" id="1.20.90.10:FF:000002">
    <property type="entry name" value="Phospholipase A2 group III"/>
    <property type="match status" value="1"/>
</dbReference>
<comment type="subcellular location">
    <subcellularLocation>
        <location evidence="3">Secreted</location>
    </subcellularLocation>
</comment>
<keyword evidence="8" id="KW-0479">Metal-binding</keyword>
<dbReference type="EC" id="3.1.1.4" evidence="5"/>
<dbReference type="SUPFAM" id="SSF48619">
    <property type="entry name" value="Phospholipase A2, PLA2"/>
    <property type="match status" value="1"/>
</dbReference>
<evidence type="ECO:0000256" key="15">
    <source>
        <dbReference type="ARBA" id="ARBA00029903"/>
    </source>
</evidence>
<evidence type="ECO:0000256" key="14">
    <source>
        <dbReference type="ARBA" id="ARBA00023157"/>
    </source>
</evidence>
<keyword evidence="12" id="KW-0443">Lipid metabolism</keyword>
<dbReference type="GO" id="GO:0046872">
    <property type="term" value="F:metal ion binding"/>
    <property type="evidence" value="ECO:0007669"/>
    <property type="project" value="UniProtKB-KW"/>
</dbReference>
<evidence type="ECO:0000256" key="9">
    <source>
        <dbReference type="ARBA" id="ARBA00022801"/>
    </source>
</evidence>
<evidence type="ECO:0000313" key="17">
    <source>
        <dbReference type="EMBL" id="GIY79658.1"/>
    </source>
</evidence>
<dbReference type="InterPro" id="IPR016090">
    <property type="entry name" value="PLA2-like_dom"/>
</dbReference>
<keyword evidence="13" id="KW-0865">Zymogen</keyword>
<dbReference type="Proteomes" id="UP001054837">
    <property type="component" value="Unassembled WGS sequence"/>
</dbReference>
<dbReference type="EMBL" id="BPLQ01014434">
    <property type="protein sequence ID" value="GIY79658.1"/>
    <property type="molecule type" value="Genomic_DNA"/>
</dbReference>
<protein>
    <recommendedName>
        <fullName evidence="6">Phospholipase A2</fullName>
        <ecNumber evidence="5">3.1.1.4</ecNumber>
    </recommendedName>
    <alternativeName>
        <fullName evidence="15">Phosphatidylcholine 2-acylhydrolase</fullName>
    </alternativeName>
</protein>
<comment type="caution">
    <text evidence="17">The sequence shown here is derived from an EMBL/GenBank/DDBJ whole genome shotgun (WGS) entry which is preliminary data.</text>
</comment>
<evidence type="ECO:0000256" key="10">
    <source>
        <dbReference type="ARBA" id="ARBA00022837"/>
    </source>
</evidence>
<evidence type="ECO:0000256" key="12">
    <source>
        <dbReference type="ARBA" id="ARBA00023098"/>
    </source>
</evidence>
<accession>A0AAV4WBH9</accession>
<evidence type="ECO:0000256" key="7">
    <source>
        <dbReference type="ARBA" id="ARBA00022525"/>
    </source>
</evidence>
<evidence type="ECO:0000313" key="18">
    <source>
        <dbReference type="Proteomes" id="UP001054837"/>
    </source>
</evidence>
<evidence type="ECO:0000259" key="16">
    <source>
        <dbReference type="Pfam" id="PF05826"/>
    </source>
</evidence>
<dbReference type="Pfam" id="PF05826">
    <property type="entry name" value="Phospholip_A2_2"/>
    <property type="match status" value="1"/>
</dbReference>
<dbReference type="PROSITE" id="PS00118">
    <property type="entry name" value="PA2_HIS"/>
    <property type="match status" value="1"/>
</dbReference>
<dbReference type="GO" id="GO:0005576">
    <property type="term" value="C:extracellular region"/>
    <property type="evidence" value="ECO:0007669"/>
    <property type="project" value="UniProtKB-SubCell"/>
</dbReference>
<keyword evidence="9" id="KW-0378">Hydrolase</keyword>
<dbReference type="GO" id="GO:0050482">
    <property type="term" value="P:arachidonate secretion"/>
    <property type="evidence" value="ECO:0007669"/>
    <property type="project" value="InterPro"/>
</dbReference>
<dbReference type="CDD" id="cd04704">
    <property type="entry name" value="PLA2_bee_venom_like"/>
    <property type="match status" value="1"/>
</dbReference>
<sequence length="340" mass="39498">MFLNYSLTPFRLEANRIKFLLTQYLGVQVFEKLVLMKTRSFRDEVSDLCVIHRRMLLRSRKDKKLSKEFILNNNETILLPTHEEWQKILQYCNMFFSLNQKHVLEDIKNNLIEDSLPVRYYRNTVGKAMPKVINATLYSGINTPKTETSAAVTRKIPEKKNYTDPSRNGLSTVIFRGFKVIPPMTTKPAPGGLKVIFPGTKWCGSGDIATRDDDLGILADVDKCCREHDKCDDYIEGGQSKYNLTNYSPFTVLDCKCDDEFYSCLSRIGSITANTIGNTFFNFLGRHCFFLDYPKKCKRYRTFLKLGCEKFEIDKAAKKIYQWRSARTYEQTFSRSLTFF</sequence>
<dbReference type="GO" id="GO:0006644">
    <property type="term" value="P:phospholipid metabolic process"/>
    <property type="evidence" value="ECO:0007669"/>
    <property type="project" value="InterPro"/>
</dbReference>
<evidence type="ECO:0000256" key="6">
    <source>
        <dbReference type="ARBA" id="ARBA00021721"/>
    </source>
</evidence>
<name>A0AAV4WBH9_9ARAC</name>
<proteinExistence type="inferred from homology"/>
<evidence type="ECO:0000256" key="1">
    <source>
        <dbReference type="ARBA" id="ARBA00001604"/>
    </source>
</evidence>